<proteinExistence type="predicted"/>
<comment type="caution">
    <text evidence="1">The sequence shown here is derived from an EMBL/GenBank/DDBJ whole genome shotgun (WGS) entry which is preliminary data.</text>
</comment>
<protein>
    <submittedName>
        <fullName evidence="1">Uncharacterized protein</fullName>
    </submittedName>
</protein>
<dbReference type="Proteomes" id="UP000664534">
    <property type="component" value="Unassembled WGS sequence"/>
</dbReference>
<evidence type="ECO:0000313" key="2">
    <source>
        <dbReference type="Proteomes" id="UP000664534"/>
    </source>
</evidence>
<dbReference type="OrthoDB" id="3561681at2759"/>
<evidence type="ECO:0000313" key="1">
    <source>
        <dbReference type="EMBL" id="CAF9923504.1"/>
    </source>
</evidence>
<dbReference type="AlphaFoldDB" id="A0A8H3FHC2"/>
<organism evidence="1 2">
    <name type="scientific">Imshaugia aleurites</name>
    <dbReference type="NCBI Taxonomy" id="172621"/>
    <lineage>
        <taxon>Eukaryota</taxon>
        <taxon>Fungi</taxon>
        <taxon>Dikarya</taxon>
        <taxon>Ascomycota</taxon>
        <taxon>Pezizomycotina</taxon>
        <taxon>Lecanoromycetes</taxon>
        <taxon>OSLEUM clade</taxon>
        <taxon>Lecanoromycetidae</taxon>
        <taxon>Lecanorales</taxon>
        <taxon>Lecanorineae</taxon>
        <taxon>Parmeliaceae</taxon>
        <taxon>Imshaugia</taxon>
    </lineage>
</organism>
<dbReference type="EMBL" id="CAJPDT010000033">
    <property type="protein sequence ID" value="CAF9923504.1"/>
    <property type="molecule type" value="Genomic_DNA"/>
</dbReference>
<reference evidence="1" key="1">
    <citation type="submission" date="2021-03" db="EMBL/GenBank/DDBJ databases">
        <authorList>
            <person name="Tagirdzhanova G."/>
        </authorList>
    </citation>
    <scope>NUCLEOTIDE SEQUENCE</scope>
</reference>
<name>A0A8H3FHC2_9LECA</name>
<keyword evidence="2" id="KW-1185">Reference proteome</keyword>
<sequence length="201" mass="22824">MSASANVGTGMTYALFHGCDEQDVKVLTDWVKMTTYSAGHPLLLPALFAELQLRRHKRLTRDNWSKLVTLYARTGQYGNRAPGTQPASLQEDAFDYDNTTREVLGMYQDAGFLEKGLIKLRRWLKQMASQMEIIKTTVPEARTEFINMENARIGERLEEMMDDYEGLITECKLILDGASLLNNAVSRSLYLPTLYLETISD</sequence>
<accession>A0A8H3FHC2</accession>
<gene>
    <name evidence="1" type="ORF">IMSHALPRED_005945</name>
</gene>